<evidence type="ECO:0000256" key="4">
    <source>
        <dbReference type="ARBA" id="ARBA00022842"/>
    </source>
</evidence>
<evidence type="ECO:0000256" key="1">
    <source>
        <dbReference type="ARBA" id="ARBA00008593"/>
    </source>
</evidence>
<feature type="region of interest" description="Disordered" evidence="5">
    <location>
        <begin position="481"/>
        <end position="577"/>
    </location>
</feature>
<dbReference type="CDD" id="cd05402">
    <property type="entry name" value="NT_PAP_TUTase"/>
    <property type="match status" value="1"/>
</dbReference>
<dbReference type="GO" id="GO:0043634">
    <property type="term" value="P:polyadenylation-dependent ncRNA catabolic process"/>
    <property type="evidence" value="ECO:0007669"/>
    <property type="project" value="TreeGrafter"/>
</dbReference>
<dbReference type="GO" id="GO:0031499">
    <property type="term" value="C:TRAMP complex"/>
    <property type="evidence" value="ECO:0007669"/>
    <property type="project" value="TreeGrafter"/>
</dbReference>
<dbReference type="InterPro" id="IPR002058">
    <property type="entry name" value="PAP_assoc"/>
</dbReference>
<keyword evidence="9" id="KW-1185">Reference proteome</keyword>
<dbReference type="InterPro" id="IPR043519">
    <property type="entry name" value="NT_sf"/>
</dbReference>
<dbReference type="GO" id="GO:0003729">
    <property type="term" value="F:mRNA binding"/>
    <property type="evidence" value="ECO:0007669"/>
    <property type="project" value="TreeGrafter"/>
</dbReference>
<evidence type="ECO:0000313" key="9">
    <source>
        <dbReference type="Proteomes" id="UP000789706"/>
    </source>
</evidence>
<dbReference type="EMBL" id="CAJVPK010000218">
    <property type="protein sequence ID" value="CAG8476601.1"/>
    <property type="molecule type" value="Genomic_DNA"/>
</dbReference>
<comment type="similarity">
    <text evidence="1">Belongs to the DNA polymerase type-B-like family.</text>
</comment>
<dbReference type="Gene3D" id="3.30.460.10">
    <property type="entry name" value="Beta Polymerase, domain 2"/>
    <property type="match status" value="1"/>
</dbReference>
<dbReference type="InterPro" id="IPR054708">
    <property type="entry name" value="MTPAP-like_central"/>
</dbReference>
<dbReference type="PANTHER" id="PTHR23092">
    <property type="entry name" value="POLY(A) RNA POLYMERASE"/>
    <property type="match status" value="1"/>
</dbReference>
<evidence type="ECO:0000313" key="8">
    <source>
        <dbReference type="EMBL" id="CAG8476601.1"/>
    </source>
</evidence>
<dbReference type="SUPFAM" id="SSF81301">
    <property type="entry name" value="Nucleotidyltransferase"/>
    <property type="match status" value="1"/>
</dbReference>
<feature type="region of interest" description="Disordered" evidence="5">
    <location>
        <begin position="46"/>
        <end position="76"/>
    </location>
</feature>
<evidence type="ECO:0000259" key="7">
    <source>
        <dbReference type="Pfam" id="PF22600"/>
    </source>
</evidence>
<dbReference type="OrthoDB" id="273917at2759"/>
<evidence type="ECO:0000259" key="6">
    <source>
        <dbReference type="Pfam" id="PF03828"/>
    </source>
</evidence>
<keyword evidence="3" id="KW-0479">Metal-binding</keyword>
<keyword evidence="4" id="KW-0460">Magnesium</keyword>
<organism evidence="8 9">
    <name type="scientific">Diversispora eburnea</name>
    <dbReference type="NCBI Taxonomy" id="1213867"/>
    <lineage>
        <taxon>Eukaryota</taxon>
        <taxon>Fungi</taxon>
        <taxon>Fungi incertae sedis</taxon>
        <taxon>Mucoromycota</taxon>
        <taxon>Glomeromycotina</taxon>
        <taxon>Glomeromycetes</taxon>
        <taxon>Diversisporales</taxon>
        <taxon>Diversisporaceae</taxon>
        <taxon>Diversispora</taxon>
    </lineage>
</organism>
<dbReference type="AlphaFoldDB" id="A0A9N8ZAF2"/>
<feature type="domain" description="PAP-associated" evidence="6">
    <location>
        <begin position="298"/>
        <end position="358"/>
    </location>
</feature>
<dbReference type="EC" id="2.7.7.19" evidence="2"/>
<sequence length="577" mass="67379">MQNVHTLNGLQVPANPYVDRSQPFYHQLPVNFRPFSISQPQRQVSATQSVHPSFLSEDTKEVESTNSSKRNESYIPLNPLTSEELKGFQRNFEEPKSKKRQRNASIDRWKKPLKTELPWLTEVSKIELHYEILELADYLKPTEVEHLLRAFVIKRIEIAIQKYIPTAEILAFGSFNTGLYLPTSDIDLVCFIHVQTPLALREVSRILVQENISLERPITLARAVVPIIKFREYYTTFNVDLSFNQASGFFSALSIKKFMREWPSLEKLVMVLKHFLRHHEIDDPSTGGMESLIPEDENLGVLLIEFFELYGLNFNYEKLAIRVKSSEGYGYFLKENESWAMKNPPTNLCIQDPTDEDNDISRSTRNMDYIREQFKCAFNRLVVRVGHLERNLPHDGKKFPGLQKESILSSILFVDHEIQKRRNKQAEDYNQHLAKVIEPFGNDASIFLTPIDFDYITSEFRLEIMSADKARMEKTAMTKHKFNRNRSYEGSSPINLRSQVPNYQSLVSRTEEDDRSSSKRHRYDITDSRNKRNSSSNNDNVRVYVENDSDMEMDSDYERSHRRSKSTRNKGSRNRRH</sequence>
<protein>
    <recommendedName>
        <fullName evidence="2">polynucleotide adenylyltransferase</fullName>
        <ecNumber evidence="2">2.7.7.19</ecNumber>
    </recommendedName>
</protein>
<dbReference type="Proteomes" id="UP000789706">
    <property type="component" value="Unassembled WGS sequence"/>
</dbReference>
<dbReference type="GO" id="GO:0046872">
    <property type="term" value="F:metal ion binding"/>
    <property type="evidence" value="ECO:0007669"/>
    <property type="project" value="UniProtKB-KW"/>
</dbReference>
<feature type="compositionally biased region" description="Polar residues" evidence="5">
    <location>
        <begin position="488"/>
        <end position="508"/>
    </location>
</feature>
<dbReference type="SUPFAM" id="SSF81631">
    <property type="entry name" value="PAP/OAS1 substrate-binding domain"/>
    <property type="match status" value="1"/>
</dbReference>
<feature type="compositionally biased region" description="Basic and acidic residues" evidence="5">
    <location>
        <begin position="509"/>
        <end position="530"/>
    </location>
</feature>
<dbReference type="Pfam" id="PF22600">
    <property type="entry name" value="MTPAP-like_central"/>
    <property type="match status" value="1"/>
</dbReference>
<gene>
    <name evidence="8" type="ORF">DEBURN_LOCUS3433</name>
</gene>
<dbReference type="Gene3D" id="1.10.1410.10">
    <property type="match status" value="1"/>
</dbReference>
<evidence type="ECO:0000256" key="5">
    <source>
        <dbReference type="SAM" id="MobiDB-lite"/>
    </source>
</evidence>
<evidence type="ECO:0000256" key="2">
    <source>
        <dbReference type="ARBA" id="ARBA00012388"/>
    </source>
</evidence>
<dbReference type="GO" id="GO:0005730">
    <property type="term" value="C:nucleolus"/>
    <property type="evidence" value="ECO:0007669"/>
    <property type="project" value="TreeGrafter"/>
</dbReference>
<dbReference type="GO" id="GO:1990817">
    <property type="term" value="F:poly(A) RNA polymerase activity"/>
    <property type="evidence" value="ECO:0007669"/>
    <property type="project" value="UniProtKB-EC"/>
</dbReference>
<feature type="compositionally biased region" description="Basic residues" evidence="5">
    <location>
        <begin position="560"/>
        <end position="577"/>
    </location>
</feature>
<comment type="caution">
    <text evidence="8">The sequence shown here is derived from an EMBL/GenBank/DDBJ whole genome shotgun (WGS) entry which is preliminary data.</text>
</comment>
<accession>A0A9N8ZAF2</accession>
<dbReference type="GO" id="GO:0031123">
    <property type="term" value="P:RNA 3'-end processing"/>
    <property type="evidence" value="ECO:0007669"/>
    <property type="project" value="TreeGrafter"/>
</dbReference>
<dbReference type="Pfam" id="PF03828">
    <property type="entry name" value="PAP_assoc"/>
    <property type="match status" value="1"/>
</dbReference>
<feature type="domain" description="Poly(A) RNA polymerase mitochondrial-like central palm" evidence="7">
    <location>
        <begin position="129"/>
        <end position="250"/>
    </location>
</feature>
<name>A0A9N8ZAF2_9GLOM</name>
<reference evidence="8" key="1">
    <citation type="submission" date="2021-06" db="EMBL/GenBank/DDBJ databases">
        <authorList>
            <person name="Kallberg Y."/>
            <person name="Tangrot J."/>
            <person name="Rosling A."/>
        </authorList>
    </citation>
    <scope>NUCLEOTIDE SEQUENCE</scope>
    <source>
        <strain evidence="8">AZ414A</strain>
    </source>
</reference>
<dbReference type="InterPro" id="IPR045862">
    <property type="entry name" value="Trf4-like"/>
</dbReference>
<dbReference type="PANTHER" id="PTHR23092:SF15">
    <property type="entry name" value="INACTIVE NON-CANONICAL POLY(A) RNA POLYMERASE PROTEIN TRF4-2-RELATED"/>
    <property type="match status" value="1"/>
</dbReference>
<evidence type="ECO:0000256" key="3">
    <source>
        <dbReference type="ARBA" id="ARBA00022723"/>
    </source>
</evidence>
<proteinExistence type="inferred from homology"/>
<dbReference type="GO" id="GO:0010605">
    <property type="term" value="P:negative regulation of macromolecule metabolic process"/>
    <property type="evidence" value="ECO:0007669"/>
    <property type="project" value="UniProtKB-ARBA"/>
</dbReference>